<dbReference type="STRING" id="671072.PL9214380003"/>
<dbReference type="Proteomes" id="UP000184315">
    <property type="component" value="Unassembled WGS sequence"/>
</dbReference>
<evidence type="ECO:0000313" key="1">
    <source>
        <dbReference type="EMBL" id="CUR31965.1"/>
    </source>
</evidence>
<keyword evidence="2" id="KW-1185">Reference proteome</keyword>
<name>A0A1J1LH87_9CYAN</name>
<sequence>MDKHRGQGLIDPHPLKLNFFQNFNFERISLKSGETFEWVEKFAQKMVSTIADW</sequence>
<reference evidence="2" key="1">
    <citation type="submission" date="2015-10" db="EMBL/GenBank/DDBJ databases">
        <authorList>
            <person name="Regsiter A."/>
            <person name="william w."/>
        </authorList>
    </citation>
    <scope>NUCLEOTIDE SEQUENCE [LARGE SCALE GENOMIC DNA]</scope>
</reference>
<dbReference type="EMBL" id="CZDF01000142">
    <property type="protein sequence ID" value="CUR31965.1"/>
    <property type="molecule type" value="Genomic_DNA"/>
</dbReference>
<proteinExistence type="predicted"/>
<accession>A0A1J1LH87</accession>
<dbReference type="AlphaFoldDB" id="A0A1J1LH87"/>
<gene>
    <name evidence="1" type="ORF">PL9214380003</name>
</gene>
<evidence type="ECO:0000313" key="2">
    <source>
        <dbReference type="Proteomes" id="UP000184315"/>
    </source>
</evidence>
<organism evidence="1 2">
    <name type="scientific">Planktothrix tepida PCC 9214</name>
    <dbReference type="NCBI Taxonomy" id="671072"/>
    <lineage>
        <taxon>Bacteria</taxon>
        <taxon>Bacillati</taxon>
        <taxon>Cyanobacteriota</taxon>
        <taxon>Cyanophyceae</taxon>
        <taxon>Oscillatoriophycideae</taxon>
        <taxon>Oscillatoriales</taxon>
        <taxon>Microcoleaceae</taxon>
        <taxon>Planktothrix</taxon>
    </lineage>
</organism>
<protein>
    <submittedName>
        <fullName evidence="1">Uncharacterized protein</fullName>
    </submittedName>
</protein>